<sequence length="382" mass="40854">MRRPPRPLVVVLALAGLAGCKASASLSVSTPPLDGSADKPIVRASAVTIVRQGDKLAYENGEIEFETGSAALKGGGSDDILDRYTAILKQYPDVKVRIEGHTDSRGSTKSNQELSDLRAKSLRAALVRRGVAAERLEARGFGESQPERVEPTACRNRSEDTVADNKLAECQEIWTTNRRAGFIITEGADSLPAEGAVASAPEPTPVPEARSAKRPPDWALRLFGGYSLMYPGDDFHGGHFGIGVHASQRFGARDRGYIGGGPRLHYRGVRGRQEGLVHYDFATHYIGPEGNLLIGGGNERIVGLFSLRLGLGVGITHGTFRDVNFAGWLLGGPMVLGKINERWSLGGHAEFGIIGSPGSPAFATEIGLNAAWHFGRGRRKGI</sequence>
<dbReference type="InterPro" id="IPR006664">
    <property type="entry name" value="OMP_bac"/>
</dbReference>
<gene>
    <name evidence="7" type="ORF">O0S08_49755</name>
</gene>
<feature type="signal peptide" evidence="5">
    <location>
        <begin position="1"/>
        <end position="24"/>
    </location>
</feature>
<dbReference type="CDD" id="cd07185">
    <property type="entry name" value="OmpA_C-like"/>
    <property type="match status" value="1"/>
</dbReference>
<dbReference type="Pfam" id="PF00691">
    <property type="entry name" value="OmpA"/>
    <property type="match status" value="1"/>
</dbReference>
<dbReference type="SUPFAM" id="SSF103088">
    <property type="entry name" value="OmpA-like"/>
    <property type="match status" value="1"/>
</dbReference>
<keyword evidence="8" id="KW-1185">Reference proteome</keyword>
<comment type="subcellular location">
    <subcellularLocation>
        <location evidence="1">Cell outer membrane</location>
    </subcellularLocation>
</comment>
<keyword evidence="2 4" id="KW-0472">Membrane</keyword>
<evidence type="ECO:0000256" key="3">
    <source>
        <dbReference type="ARBA" id="ARBA00023237"/>
    </source>
</evidence>
<dbReference type="InterPro" id="IPR006665">
    <property type="entry name" value="OmpA-like"/>
</dbReference>
<dbReference type="InterPro" id="IPR036737">
    <property type="entry name" value="OmpA-like_sf"/>
</dbReference>
<dbReference type="Gene3D" id="3.30.1330.60">
    <property type="entry name" value="OmpA-like domain"/>
    <property type="match status" value="1"/>
</dbReference>
<dbReference type="InterPro" id="IPR050330">
    <property type="entry name" value="Bact_OuterMem_StrucFunc"/>
</dbReference>
<evidence type="ECO:0000259" key="6">
    <source>
        <dbReference type="PROSITE" id="PS51123"/>
    </source>
</evidence>
<evidence type="ECO:0000256" key="1">
    <source>
        <dbReference type="ARBA" id="ARBA00004442"/>
    </source>
</evidence>
<proteinExistence type="predicted"/>
<reference evidence="7" key="1">
    <citation type="submission" date="2022-11" db="EMBL/GenBank/DDBJ databases">
        <title>Minimal conservation of predation-associated metabolite biosynthetic gene clusters underscores biosynthetic potential of Myxococcota including descriptions for ten novel species: Archangium lansinium sp. nov., Myxococcus landrumus sp. nov., Nannocystis bai.</title>
        <authorList>
            <person name="Ahearne A."/>
            <person name="Stevens C."/>
            <person name="Dowd S."/>
        </authorList>
    </citation>
    <scope>NUCLEOTIDE SEQUENCE</scope>
    <source>
        <strain evidence="7">Fl3</strain>
    </source>
</reference>
<dbReference type="EMBL" id="CP114040">
    <property type="protein sequence ID" value="WAS94272.1"/>
    <property type="molecule type" value="Genomic_DNA"/>
</dbReference>
<dbReference type="PROSITE" id="PS51257">
    <property type="entry name" value="PROKAR_LIPOPROTEIN"/>
    <property type="match status" value="1"/>
</dbReference>
<dbReference type="PANTHER" id="PTHR30329">
    <property type="entry name" value="STATOR ELEMENT OF FLAGELLAR MOTOR COMPLEX"/>
    <property type="match status" value="1"/>
</dbReference>
<feature type="domain" description="OmpA-like" evidence="6">
    <location>
        <begin position="52"/>
        <end position="188"/>
    </location>
</feature>
<organism evidence="7 8">
    <name type="scientific">Nannocystis punicea</name>
    <dbReference type="NCBI Taxonomy" id="2995304"/>
    <lineage>
        <taxon>Bacteria</taxon>
        <taxon>Pseudomonadati</taxon>
        <taxon>Myxococcota</taxon>
        <taxon>Polyangia</taxon>
        <taxon>Nannocystales</taxon>
        <taxon>Nannocystaceae</taxon>
        <taxon>Nannocystis</taxon>
    </lineage>
</organism>
<name>A0ABY7H4T0_9BACT</name>
<dbReference type="PRINTS" id="PR01021">
    <property type="entry name" value="OMPADOMAIN"/>
</dbReference>
<evidence type="ECO:0000256" key="5">
    <source>
        <dbReference type="SAM" id="SignalP"/>
    </source>
</evidence>
<feature type="chain" id="PRO_5046880472" evidence="5">
    <location>
        <begin position="25"/>
        <end position="382"/>
    </location>
</feature>
<evidence type="ECO:0000256" key="2">
    <source>
        <dbReference type="ARBA" id="ARBA00023136"/>
    </source>
</evidence>
<dbReference type="PANTHER" id="PTHR30329:SF21">
    <property type="entry name" value="LIPOPROTEIN YIAD-RELATED"/>
    <property type="match status" value="1"/>
</dbReference>
<keyword evidence="5" id="KW-0732">Signal</keyword>
<evidence type="ECO:0000256" key="4">
    <source>
        <dbReference type="PROSITE-ProRule" id="PRU00473"/>
    </source>
</evidence>
<keyword evidence="3" id="KW-0998">Cell outer membrane</keyword>
<dbReference type="PROSITE" id="PS51123">
    <property type="entry name" value="OMPA_2"/>
    <property type="match status" value="1"/>
</dbReference>
<evidence type="ECO:0000313" key="7">
    <source>
        <dbReference type="EMBL" id="WAS94272.1"/>
    </source>
</evidence>
<protein>
    <submittedName>
        <fullName evidence="7">OmpA family protein</fullName>
    </submittedName>
</protein>
<dbReference type="Proteomes" id="UP001164459">
    <property type="component" value="Chromosome"/>
</dbReference>
<dbReference type="RefSeq" id="WP_269036609.1">
    <property type="nucleotide sequence ID" value="NZ_CP114040.1"/>
</dbReference>
<accession>A0ABY7H4T0</accession>
<evidence type="ECO:0000313" key="8">
    <source>
        <dbReference type="Proteomes" id="UP001164459"/>
    </source>
</evidence>